<dbReference type="InterPro" id="IPR002477">
    <property type="entry name" value="Peptidoglycan-bd-like"/>
</dbReference>
<evidence type="ECO:0000313" key="4">
    <source>
        <dbReference type="EMBL" id="KYJ85768.1"/>
    </source>
</evidence>
<dbReference type="Gene3D" id="1.10.101.10">
    <property type="entry name" value="PGBD-like superfamily/PGBD"/>
    <property type="match status" value="1"/>
</dbReference>
<proteinExistence type="predicted"/>
<feature type="signal peptide" evidence="2">
    <location>
        <begin position="1"/>
        <end position="22"/>
    </location>
</feature>
<feature type="compositionally biased region" description="Basic residues" evidence="1">
    <location>
        <begin position="59"/>
        <end position="71"/>
    </location>
</feature>
<feature type="region of interest" description="Disordered" evidence="1">
    <location>
        <begin position="48"/>
        <end position="71"/>
    </location>
</feature>
<keyword evidence="5" id="KW-1185">Reference proteome</keyword>
<dbReference type="Proteomes" id="UP000075359">
    <property type="component" value="Unassembled WGS sequence"/>
</dbReference>
<dbReference type="InterPro" id="IPR036366">
    <property type="entry name" value="PGBDSf"/>
</dbReference>
<evidence type="ECO:0000313" key="5">
    <source>
        <dbReference type="Proteomes" id="UP000075359"/>
    </source>
</evidence>
<accession>A0A151CE16</accession>
<protein>
    <submittedName>
        <fullName evidence="4">Peptidoglycan-binding protein</fullName>
    </submittedName>
</protein>
<comment type="caution">
    <text evidence="4">The sequence shown here is derived from an EMBL/GenBank/DDBJ whole genome shotgun (WGS) entry which is preliminary data.</text>
</comment>
<dbReference type="EMBL" id="LNKT01000067">
    <property type="protein sequence ID" value="KYJ85768.1"/>
    <property type="molecule type" value="Genomic_DNA"/>
</dbReference>
<dbReference type="OrthoDB" id="9816507at2"/>
<evidence type="ECO:0000256" key="2">
    <source>
        <dbReference type="SAM" id="SignalP"/>
    </source>
</evidence>
<name>A0A151CE16_9BACT</name>
<dbReference type="RefSeq" id="WP_067332199.1">
    <property type="nucleotide sequence ID" value="NZ_LNKT01000067.1"/>
</dbReference>
<sequence length="261" mass="28778">MKYKNVAGLVIGSLLLGNVAYADFGDAVVGGLVGGAVGSVITNEVYNSNRHSAPPPAQHHPKKHYKKKSKKTYAAPKLTPEMKIQKALSGLEFYRGKIDGEINSFETRMAIKEMNKAYEISNSASLDPQERDTLVFMGTLFDFDRNLIARGTDAKSKGKKIQTALKVHGFYHSKIDGAVGPATRRAIAEYKASNGLSYGDRLDYEEEYRLISSAKEMNDRNIEESINALKGLGTQHQTPQQIQILKMNPAVQSTPKATHNY</sequence>
<gene>
    <name evidence="4" type="ORF">AS592_03245</name>
</gene>
<dbReference type="STRING" id="1630136.AS592_03245"/>
<reference evidence="4 5" key="1">
    <citation type="submission" date="2015-11" db="EMBL/GenBank/DDBJ databases">
        <title>Draft genome of Sulfurovum riftiae 1812E, a member of the Epsilonproteobacteria isolated from the tube of the deep-sea hydrothermal vent tubewom Riftia pachyptila.</title>
        <authorList>
            <person name="Vetriani C."/>
            <person name="Giovannelli D."/>
        </authorList>
    </citation>
    <scope>NUCLEOTIDE SEQUENCE [LARGE SCALE GENOMIC DNA]</scope>
    <source>
        <strain evidence="4 5">1812E</strain>
    </source>
</reference>
<evidence type="ECO:0000259" key="3">
    <source>
        <dbReference type="Pfam" id="PF01471"/>
    </source>
</evidence>
<keyword evidence="2" id="KW-0732">Signal</keyword>
<dbReference type="SUPFAM" id="SSF47090">
    <property type="entry name" value="PGBD-like"/>
    <property type="match status" value="1"/>
</dbReference>
<dbReference type="InterPro" id="IPR036365">
    <property type="entry name" value="PGBD-like_sf"/>
</dbReference>
<feature type="chain" id="PRO_5007578393" evidence="2">
    <location>
        <begin position="23"/>
        <end position="261"/>
    </location>
</feature>
<evidence type="ECO:0000256" key="1">
    <source>
        <dbReference type="SAM" id="MobiDB-lite"/>
    </source>
</evidence>
<dbReference type="AlphaFoldDB" id="A0A151CE16"/>
<feature type="domain" description="Peptidoglycan binding-like" evidence="3">
    <location>
        <begin position="159"/>
        <end position="197"/>
    </location>
</feature>
<organism evidence="4 5">
    <name type="scientific">Sulfurovum riftiae</name>
    <dbReference type="NCBI Taxonomy" id="1630136"/>
    <lineage>
        <taxon>Bacteria</taxon>
        <taxon>Pseudomonadati</taxon>
        <taxon>Campylobacterota</taxon>
        <taxon>Epsilonproteobacteria</taxon>
        <taxon>Campylobacterales</taxon>
        <taxon>Sulfurovaceae</taxon>
        <taxon>Sulfurovum</taxon>
    </lineage>
</organism>
<dbReference type="Pfam" id="PF01471">
    <property type="entry name" value="PG_binding_1"/>
    <property type="match status" value="1"/>
</dbReference>